<feature type="region of interest" description="Disordered" evidence="1">
    <location>
        <begin position="223"/>
        <end position="251"/>
    </location>
</feature>
<evidence type="ECO:0000256" key="1">
    <source>
        <dbReference type="SAM" id="MobiDB-lite"/>
    </source>
</evidence>
<proteinExistence type="predicted"/>
<dbReference type="SUPFAM" id="SSF57667">
    <property type="entry name" value="beta-beta-alpha zinc fingers"/>
    <property type="match status" value="1"/>
</dbReference>
<dbReference type="InterPro" id="IPR013087">
    <property type="entry name" value="Znf_C2H2_type"/>
</dbReference>
<evidence type="ECO:0000313" key="4">
    <source>
        <dbReference type="Proteomes" id="UP000288429"/>
    </source>
</evidence>
<feature type="domain" description="C2H2-type" evidence="2">
    <location>
        <begin position="76"/>
        <end position="106"/>
    </location>
</feature>
<feature type="domain" description="C2H2-type" evidence="2">
    <location>
        <begin position="17"/>
        <end position="38"/>
    </location>
</feature>
<gene>
    <name evidence="3" type="ORF">CDV31_017148</name>
</gene>
<dbReference type="EMBL" id="NIZV01000846">
    <property type="protein sequence ID" value="RSL80130.1"/>
    <property type="molecule type" value="Genomic_DNA"/>
</dbReference>
<evidence type="ECO:0000259" key="2">
    <source>
        <dbReference type="SMART" id="SM00355"/>
    </source>
</evidence>
<feature type="compositionally biased region" description="Basic residues" evidence="1">
    <location>
        <begin position="242"/>
        <end position="251"/>
    </location>
</feature>
<comment type="caution">
    <text evidence="3">The sequence shown here is derived from an EMBL/GenBank/DDBJ whole genome shotgun (WGS) entry which is preliminary data.</text>
</comment>
<evidence type="ECO:0000313" key="3">
    <source>
        <dbReference type="EMBL" id="RSL80130.1"/>
    </source>
</evidence>
<dbReference type="SMART" id="SM00355">
    <property type="entry name" value="ZnF_C2H2"/>
    <property type="match status" value="4"/>
</dbReference>
<dbReference type="Proteomes" id="UP000288429">
    <property type="component" value="Unassembled WGS sequence"/>
</dbReference>
<feature type="domain" description="C2H2-type" evidence="2">
    <location>
        <begin position="44"/>
        <end position="71"/>
    </location>
</feature>
<organism evidence="3 4">
    <name type="scientific">Fusarium ambrosium</name>
    <dbReference type="NCBI Taxonomy" id="131363"/>
    <lineage>
        <taxon>Eukaryota</taxon>
        <taxon>Fungi</taxon>
        <taxon>Dikarya</taxon>
        <taxon>Ascomycota</taxon>
        <taxon>Pezizomycotina</taxon>
        <taxon>Sordariomycetes</taxon>
        <taxon>Hypocreomycetidae</taxon>
        <taxon>Hypocreales</taxon>
        <taxon>Nectriaceae</taxon>
        <taxon>Fusarium</taxon>
        <taxon>Fusarium solani species complex</taxon>
    </lineage>
</organism>
<sequence>MSCIGPSSMNPQDKQQQLCTWPGCGRNVKDLTSHLLTHRCRRPFKCPVRWCQYATKGFARKYDKTRHALAHWKAATRCKFCPESVLGSDVNFFGLNELKSHLKNAHAAEATDTSSLRVPRNCDYGGSITCSACRQTFVHVQTFYSHLDDCVLEALQRDSPVDDINMRNLALTGNDEDVLQTTHGLSCLTGPDPPSEVTYGTNLCQGHPSLTDNDMGAVSAPDRFPREPDEDDRMAFNGTRTKGGKAKRKDRSHYPLSWGFNMSETTVRRRRLVMFDGTERLHTEDMVLSRENEVHVELSEGNSYVTDLDIRTLNRVAEIEAMREVRAAGAVGDNAHVLGQLEPGEST</sequence>
<name>A0A428RRU1_9HYPO</name>
<reference evidence="3 4" key="1">
    <citation type="submission" date="2017-06" db="EMBL/GenBank/DDBJ databases">
        <title>Cmopartive genomic analysis of Ambrosia Fusariam Clade fungi.</title>
        <authorList>
            <person name="Stajich J.E."/>
            <person name="Carrillo J."/>
            <person name="Kijimoto T."/>
            <person name="Eskalen A."/>
            <person name="O'Donnell K."/>
            <person name="Kasson M."/>
        </authorList>
    </citation>
    <scope>NUCLEOTIDE SEQUENCE [LARGE SCALE GENOMIC DNA]</scope>
    <source>
        <strain evidence="3 4">NRRL 20438</strain>
    </source>
</reference>
<keyword evidence="4" id="KW-1185">Reference proteome</keyword>
<protein>
    <recommendedName>
        <fullName evidence="2">C2H2-type domain-containing protein</fullName>
    </recommendedName>
</protein>
<dbReference type="Gene3D" id="3.30.160.60">
    <property type="entry name" value="Classic Zinc Finger"/>
    <property type="match status" value="1"/>
</dbReference>
<dbReference type="AlphaFoldDB" id="A0A428RRU1"/>
<dbReference type="InterPro" id="IPR036236">
    <property type="entry name" value="Znf_C2H2_sf"/>
</dbReference>
<feature type="domain" description="C2H2-type" evidence="2">
    <location>
        <begin position="128"/>
        <end position="148"/>
    </location>
</feature>
<accession>A0A428RRU1</accession>